<name>A0A3E1R9Z7_9BURK</name>
<proteinExistence type="predicted"/>
<dbReference type="OrthoDB" id="8908552at2"/>
<comment type="caution">
    <text evidence="2">The sequence shown here is derived from an EMBL/GenBank/DDBJ whole genome shotgun (WGS) entry which is preliminary data.</text>
</comment>
<evidence type="ECO:0000313" key="3">
    <source>
        <dbReference type="Proteomes" id="UP000260665"/>
    </source>
</evidence>
<dbReference type="InterPro" id="IPR025961">
    <property type="entry name" value="Metal_resist"/>
</dbReference>
<dbReference type="AlphaFoldDB" id="A0A3E1R9Z7"/>
<dbReference type="Gene3D" id="1.20.120.1490">
    <property type="match status" value="1"/>
</dbReference>
<gene>
    <name evidence="2" type="ORF">DIC66_14410</name>
</gene>
<reference evidence="2 3" key="1">
    <citation type="submission" date="2018-05" db="EMBL/GenBank/DDBJ databases">
        <title>Rhodoferax soyangensis sp.nov., isolated from an oligotrophic freshwater lake.</title>
        <authorList>
            <person name="Park M."/>
        </authorList>
    </citation>
    <scope>NUCLEOTIDE SEQUENCE [LARGE SCALE GENOMIC DNA]</scope>
    <source>
        <strain evidence="2 3">IMCC26218</strain>
    </source>
</reference>
<feature type="signal peptide" evidence="1">
    <location>
        <begin position="1"/>
        <end position="28"/>
    </location>
</feature>
<accession>A0A3E1R9Z7</accession>
<dbReference type="RefSeq" id="WP_117178402.1">
    <property type="nucleotide sequence ID" value="NZ_QFZK01000009.1"/>
</dbReference>
<dbReference type="Proteomes" id="UP000260665">
    <property type="component" value="Unassembled WGS sequence"/>
</dbReference>
<feature type="chain" id="PRO_5017804623" description="Periplasmic heavy metal sensor" evidence="1">
    <location>
        <begin position="29"/>
        <end position="161"/>
    </location>
</feature>
<evidence type="ECO:0000313" key="2">
    <source>
        <dbReference type="EMBL" id="RFO96189.1"/>
    </source>
</evidence>
<evidence type="ECO:0000256" key="1">
    <source>
        <dbReference type="SAM" id="SignalP"/>
    </source>
</evidence>
<dbReference type="EMBL" id="QFZK01000009">
    <property type="protein sequence ID" value="RFO96189.1"/>
    <property type="molecule type" value="Genomic_DNA"/>
</dbReference>
<dbReference type="Pfam" id="PF13801">
    <property type="entry name" value="Metal_resist"/>
    <property type="match status" value="1"/>
</dbReference>
<protein>
    <recommendedName>
        <fullName evidence="4">Periplasmic heavy metal sensor</fullName>
    </recommendedName>
</protein>
<dbReference type="PROSITE" id="PS51257">
    <property type="entry name" value="PROKAR_LIPOPROTEIN"/>
    <property type="match status" value="1"/>
</dbReference>
<sequence>MTPFFKRNLRRTLLGLFGATLVIGSLSACGHRGDHAWGANITAEQFAEKRDKMVDRVAGKLDLNADQKKLLGTVGDKLFEQRKALMGQTTDPRAELKSLIAGPKFDAAKAQTLINDKTAAVQTKSPEVVAAFGAFFDSLNPAQQQKVRDFTEGRHGWFHRG</sequence>
<organism evidence="2 3">
    <name type="scientific">Rhodoferax lacus</name>
    <dbReference type="NCBI Taxonomy" id="2184758"/>
    <lineage>
        <taxon>Bacteria</taxon>
        <taxon>Pseudomonadati</taxon>
        <taxon>Pseudomonadota</taxon>
        <taxon>Betaproteobacteria</taxon>
        <taxon>Burkholderiales</taxon>
        <taxon>Comamonadaceae</taxon>
        <taxon>Rhodoferax</taxon>
    </lineage>
</organism>
<keyword evidence="1" id="KW-0732">Signal</keyword>
<keyword evidence="3" id="KW-1185">Reference proteome</keyword>
<evidence type="ECO:0008006" key="4">
    <source>
        <dbReference type="Google" id="ProtNLM"/>
    </source>
</evidence>